<gene>
    <name evidence="2" type="ORF">GRG538_LOCUS21184</name>
</gene>
<reference evidence="2" key="1">
    <citation type="submission" date="2021-02" db="EMBL/GenBank/DDBJ databases">
        <authorList>
            <person name="Nowell W R."/>
        </authorList>
    </citation>
    <scope>NUCLEOTIDE SEQUENCE</scope>
</reference>
<comment type="caution">
    <text evidence="2">The sequence shown here is derived from an EMBL/GenBank/DDBJ whole genome shotgun (WGS) entry which is preliminary data.</text>
</comment>
<dbReference type="InterPro" id="IPR001810">
    <property type="entry name" value="F-box_dom"/>
</dbReference>
<evidence type="ECO:0000259" key="1">
    <source>
        <dbReference type="PROSITE" id="PS50181"/>
    </source>
</evidence>
<name>A0A818LD49_9BILA</name>
<dbReference type="EMBL" id="CAJNYT010003494">
    <property type="protein sequence ID" value="CAF3570310.1"/>
    <property type="molecule type" value="Genomic_DNA"/>
</dbReference>
<dbReference type="PROSITE" id="PS50181">
    <property type="entry name" value="FBOX"/>
    <property type="match status" value="1"/>
</dbReference>
<organism evidence="2 3">
    <name type="scientific">Rotaria socialis</name>
    <dbReference type="NCBI Taxonomy" id="392032"/>
    <lineage>
        <taxon>Eukaryota</taxon>
        <taxon>Metazoa</taxon>
        <taxon>Spiralia</taxon>
        <taxon>Gnathifera</taxon>
        <taxon>Rotifera</taxon>
        <taxon>Eurotatoria</taxon>
        <taxon>Bdelloidea</taxon>
        <taxon>Philodinida</taxon>
        <taxon>Philodinidae</taxon>
        <taxon>Rotaria</taxon>
    </lineage>
</organism>
<evidence type="ECO:0000313" key="2">
    <source>
        <dbReference type="EMBL" id="CAF3570310.1"/>
    </source>
</evidence>
<dbReference type="Proteomes" id="UP000663872">
    <property type="component" value="Unassembled WGS sequence"/>
</dbReference>
<evidence type="ECO:0000313" key="3">
    <source>
        <dbReference type="Proteomes" id="UP000663872"/>
    </source>
</evidence>
<dbReference type="AlphaFoldDB" id="A0A818LD49"/>
<proteinExistence type="predicted"/>
<protein>
    <recommendedName>
        <fullName evidence="1">F-box domain-containing protein</fullName>
    </recommendedName>
</protein>
<feature type="domain" description="F-box" evidence="1">
    <location>
        <begin position="5"/>
        <end position="53"/>
    </location>
</feature>
<sequence length="135" mass="15673">MSWSNVNFLDLPNEILFIILKELGNMDVLYSLLNVDNQRLDMVVQEKMLTENLNFVLTTSTDDIFPIADNIIDRFCKNILPKINLNIKSLILESGTMERILLAVDYPNLTEIKLFNFTDKIFSHYFKGKKTLVLI</sequence>
<accession>A0A818LD49</accession>